<dbReference type="AlphaFoldDB" id="A0A8A7KNF5"/>
<dbReference type="HAMAP" id="MF_00066">
    <property type="entry name" value="Sulf_adenylyltr"/>
    <property type="match status" value="1"/>
</dbReference>
<feature type="domain" description="ATP-sulfurylase PUA-like" evidence="10">
    <location>
        <begin position="2"/>
        <end position="160"/>
    </location>
</feature>
<dbReference type="NCBIfam" id="NF003166">
    <property type="entry name" value="PRK04149.1"/>
    <property type="match status" value="1"/>
</dbReference>
<evidence type="ECO:0000256" key="7">
    <source>
        <dbReference type="ARBA" id="ARBA00049370"/>
    </source>
</evidence>
<dbReference type="KEGG" id="ifn:GM661_17310"/>
<dbReference type="Gene3D" id="3.40.50.620">
    <property type="entry name" value="HUPs"/>
    <property type="match status" value="1"/>
</dbReference>
<dbReference type="PANTHER" id="PTHR43509:SF1">
    <property type="entry name" value="SULFATE ADENYLYLTRANSFERASE"/>
    <property type="match status" value="1"/>
</dbReference>
<dbReference type="GO" id="GO:0005524">
    <property type="term" value="F:ATP binding"/>
    <property type="evidence" value="ECO:0007669"/>
    <property type="project" value="UniProtKB-KW"/>
</dbReference>
<dbReference type="NCBIfam" id="TIGR00339">
    <property type="entry name" value="sopT"/>
    <property type="match status" value="1"/>
</dbReference>
<dbReference type="Proteomes" id="UP000665020">
    <property type="component" value="Chromosome"/>
</dbReference>
<comment type="similarity">
    <text evidence="6 8">Belongs to the sulfate adenylyltransferase family.</text>
</comment>
<evidence type="ECO:0000256" key="8">
    <source>
        <dbReference type="HAMAP-Rule" id="MF_00066"/>
    </source>
</evidence>
<comment type="catalytic activity">
    <reaction evidence="7 8">
        <text>sulfate + ATP + H(+) = adenosine 5'-phosphosulfate + diphosphate</text>
        <dbReference type="Rhea" id="RHEA:18133"/>
        <dbReference type="ChEBI" id="CHEBI:15378"/>
        <dbReference type="ChEBI" id="CHEBI:16189"/>
        <dbReference type="ChEBI" id="CHEBI:30616"/>
        <dbReference type="ChEBI" id="CHEBI:33019"/>
        <dbReference type="ChEBI" id="CHEBI:58243"/>
        <dbReference type="EC" id="2.7.7.4"/>
    </reaction>
</comment>
<dbReference type="Pfam" id="PF14306">
    <property type="entry name" value="PUA_2"/>
    <property type="match status" value="1"/>
</dbReference>
<dbReference type="GO" id="GO:0004781">
    <property type="term" value="F:sulfate adenylyltransferase (ATP) activity"/>
    <property type="evidence" value="ECO:0007669"/>
    <property type="project" value="UniProtKB-UniRule"/>
</dbReference>
<dbReference type="Pfam" id="PF01747">
    <property type="entry name" value="ATP-sulfurylase"/>
    <property type="match status" value="1"/>
</dbReference>
<name>A0A8A7KNF5_9FIRM</name>
<keyword evidence="3 8" id="KW-0548">Nucleotidyltransferase</keyword>
<evidence type="ECO:0000256" key="4">
    <source>
        <dbReference type="ARBA" id="ARBA00022741"/>
    </source>
</evidence>
<dbReference type="EMBL" id="CP046640">
    <property type="protein sequence ID" value="QTL99584.1"/>
    <property type="molecule type" value="Genomic_DNA"/>
</dbReference>
<dbReference type="EC" id="2.7.7.4" evidence="8"/>
<evidence type="ECO:0000259" key="9">
    <source>
        <dbReference type="Pfam" id="PF01747"/>
    </source>
</evidence>
<dbReference type="InterPro" id="IPR002650">
    <property type="entry name" value="Sulphate_adenylyltransferase"/>
</dbReference>
<dbReference type="InterPro" id="IPR015947">
    <property type="entry name" value="PUA-like_sf"/>
</dbReference>
<reference evidence="11" key="1">
    <citation type="submission" date="2019-12" db="EMBL/GenBank/DDBJ databases">
        <authorList>
            <person name="zhang j."/>
            <person name="sun C.M."/>
        </authorList>
    </citation>
    <scope>NUCLEOTIDE SEQUENCE</scope>
    <source>
        <strain evidence="11">NS-1</strain>
    </source>
</reference>
<dbReference type="GO" id="GO:0070814">
    <property type="term" value="P:hydrogen sulfide biosynthetic process"/>
    <property type="evidence" value="ECO:0007669"/>
    <property type="project" value="UniProtKB-UniRule"/>
</dbReference>
<dbReference type="PANTHER" id="PTHR43509">
    <property type="match status" value="1"/>
</dbReference>
<dbReference type="UniPathway" id="UPA00140">
    <property type="reaction ID" value="UER00204"/>
</dbReference>
<evidence type="ECO:0000259" key="10">
    <source>
        <dbReference type="Pfam" id="PF14306"/>
    </source>
</evidence>
<feature type="domain" description="Sulphate adenylyltransferase catalytic" evidence="9">
    <location>
        <begin position="168"/>
        <end position="378"/>
    </location>
</feature>
<sequence length="386" mass="43983">MIKPHGGRLVNKEVSGDKRENILEYLKEMPLLMLSRRDLTELENIGVGLYSPLEGFMNEEEYNGVVEEMRLSNGTVWPLPIVLGVSKNKAAELKIGSKIALASQAGKVYGILKLEDKFIPDKEKEAQYVYRTRDRNHPGVAALDRRGEVLLGGELILVNRLTDLPFTSYRHDPIDVRREFRKRGWKQVAAFQTRNPIHRAHEYLQKCALEITDGLFLSPLVGETKSSDIPAKYRIKSYEVVIDKIYPSSRVYLTVFPVAMRYAGPREAVFHALCRKNYGCSHFIVGRDHAGVGNYYGTYDAQLIFDEFAEEEIGITPLKFEYSFYCTKCQGMATAKTCPHDKSYQISLSGTRVRELLRQGERPPVEITRPEVVDVLIEAMIQQEEN</sequence>
<evidence type="ECO:0000256" key="2">
    <source>
        <dbReference type="ARBA" id="ARBA00022679"/>
    </source>
</evidence>
<dbReference type="RefSeq" id="WP_230867916.1">
    <property type="nucleotide sequence ID" value="NZ_CP046640.1"/>
</dbReference>
<comment type="pathway">
    <text evidence="1 8">Sulfur metabolism; hydrogen sulfide biosynthesis; sulfite from sulfate: step 1/3.</text>
</comment>
<dbReference type="Gene3D" id="3.10.400.10">
    <property type="entry name" value="Sulfate adenylyltransferase"/>
    <property type="match status" value="1"/>
</dbReference>
<dbReference type="InterPro" id="IPR024951">
    <property type="entry name" value="Sulfurylase_cat_dom"/>
</dbReference>
<protein>
    <recommendedName>
        <fullName evidence="8">Sulfate adenylyltransferase</fullName>
        <ecNumber evidence="8">2.7.7.4</ecNumber>
    </recommendedName>
    <alternativeName>
        <fullName evidence="8">ATP-sulfurylase</fullName>
    </alternativeName>
    <alternativeName>
        <fullName evidence="8">Sulfate adenylate transferase</fullName>
        <shortName evidence="8">SAT</shortName>
    </alternativeName>
</protein>
<evidence type="ECO:0000256" key="5">
    <source>
        <dbReference type="ARBA" id="ARBA00022840"/>
    </source>
</evidence>
<proteinExistence type="inferred from homology"/>
<evidence type="ECO:0000313" key="11">
    <source>
        <dbReference type="EMBL" id="QTL99584.1"/>
    </source>
</evidence>
<dbReference type="InterPro" id="IPR020792">
    <property type="entry name" value="SO4_adenylyltransferase_pro"/>
</dbReference>
<gene>
    <name evidence="8 11" type="primary">sat</name>
    <name evidence="11" type="ORF">GM661_17310</name>
</gene>
<accession>A0A8A7KNF5</accession>
<keyword evidence="12" id="KW-1185">Reference proteome</keyword>
<evidence type="ECO:0000256" key="3">
    <source>
        <dbReference type="ARBA" id="ARBA00022695"/>
    </source>
</evidence>
<keyword evidence="2 8" id="KW-0808">Transferase</keyword>
<keyword evidence="4 8" id="KW-0547">Nucleotide-binding</keyword>
<keyword evidence="5 8" id="KW-0067">ATP-binding</keyword>
<dbReference type="InterPro" id="IPR025980">
    <property type="entry name" value="ATP-Sase_PUA-like_dom"/>
</dbReference>
<dbReference type="InterPro" id="IPR014729">
    <property type="entry name" value="Rossmann-like_a/b/a_fold"/>
</dbReference>
<dbReference type="CDD" id="cd00517">
    <property type="entry name" value="ATPS"/>
    <property type="match status" value="1"/>
</dbReference>
<dbReference type="SUPFAM" id="SSF52374">
    <property type="entry name" value="Nucleotidylyl transferase"/>
    <property type="match status" value="1"/>
</dbReference>
<evidence type="ECO:0000313" key="12">
    <source>
        <dbReference type="Proteomes" id="UP000665020"/>
    </source>
</evidence>
<evidence type="ECO:0000256" key="1">
    <source>
        <dbReference type="ARBA" id="ARBA00005048"/>
    </source>
</evidence>
<evidence type="ECO:0000256" key="6">
    <source>
        <dbReference type="ARBA" id="ARBA00037980"/>
    </source>
</evidence>
<dbReference type="SUPFAM" id="SSF88697">
    <property type="entry name" value="PUA domain-like"/>
    <property type="match status" value="1"/>
</dbReference>
<dbReference type="GO" id="GO:0000103">
    <property type="term" value="P:sulfate assimilation"/>
    <property type="evidence" value="ECO:0007669"/>
    <property type="project" value="UniProtKB-UniRule"/>
</dbReference>
<organism evidence="11 12">
    <name type="scientific">Iocasia fonsfrigidae</name>
    <dbReference type="NCBI Taxonomy" id="2682810"/>
    <lineage>
        <taxon>Bacteria</taxon>
        <taxon>Bacillati</taxon>
        <taxon>Bacillota</taxon>
        <taxon>Clostridia</taxon>
        <taxon>Halanaerobiales</taxon>
        <taxon>Halanaerobiaceae</taxon>
        <taxon>Iocasia</taxon>
    </lineage>
</organism>